<evidence type="ECO:0000256" key="5">
    <source>
        <dbReference type="ARBA" id="ARBA00022692"/>
    </source>
</evidence>
<evidence type="ECO:0000256" key="8">
    <source>
        <dbReference type="ARBA" id="ARBA00022989"/>
    </source>
</evidence>
<evidence type="ECO:0000256" key="2">
    <source>
        <dbReference type="ARBA" id="ARBA00004236"/>
    </source>
</evidence>
<reference evidence="15" key="1">
    <citation type="submission" date="2022-12" db="EMBL/GenBank/DDBJ databases">
        <title>Peptostreptococcus.</title>
        <authorList>
            <person name="Lee S.H."/>
        </authorList>
    </citation>
    <scope>NUCLEOTIDE SEQUENCE</scope>
    <source>
        <strain evidence="15">CBA3647</strain>
    </source>
</reference>
<feature type="domain" description="Penicillin-binding protein transpeptidase" evidence="13">
    <location>
        <begin position="420"/>
        <end position="833"/>
    </location>
</feature>
<evidence type="ECO:0000256" key="10">
    <source>
        <dbReference type="ARBA" id="ARBA00023316"/>
    </source>
</evidence>
<keyword evidence="4" id="KW-1003">Cell membrane</keyword>
<dbReference type="SUPFAM" id="SSF56601">
    <property type="entry name" value="beta-lactamase/transpeptidase-like"/>
    <property type="match status" value="2"/>
</dbReference>
<dbReference type="Proteomes" id="UP001164187">
    <property type="component" value="Chromosome"/>
</dbReference>
<keyword evidence="16" id="KW-1185">Reference proteome</keyword>
<dbReference type="InterPro" id="IPR012338">
    <property type="entry name" value="Beta-lactam/transpept-like"/>
</dbReference>
<dbReference type="Pfam" id="PF03717">
    <property type="entry name" value="PBP_dimer"/>
    <property type="match status" value="1"/>
</dbReference>
<gene>
    <name evidence="15" type="ORF">O0R46_06630</name>
</gene>
<evidence type="ECO:0000259" key="14">
    <source>
        <dbReference type="Pfam" id="PF03717"/>
    </source>
</evidence>
<keyword evidence="6" id="KW-0133">Cell shape</keyword>
<evidence type="ECO:0000256" key="1">
    <source>
        <dbReference type="ARBA" id="ARBA00004167"/>
    </source>
</evidence>
<feature type="domain" description="Penicillin-binding protein dimerisation" evidence="14">
    <location>
        <begin position="48"/>
        <end position="361"/>
    </location>
</feature>
<evidence type="ECO:0000256" key="3">
    <source>
        <dbReference type="ARBA" id="ARBA00007171"/>
    </source>
</evidence>
<feature type="region of interest" description="Disordered" evidence="11">
    <location>
        <begin position="963"/>
        <end position="1001"/>
    </location>
</feature>
<dbReference type="Gene3D" id="3.40.710.10">
    <property type="entry name" value="DD-peptidase/beta-lactamase superfamily"/>
    <property type="match status" value="2"/>
</dbReference>
<dbReference type="PANTHER" id="PTHR30627:SF2">
    <property type="entry name" value="PEPTIDOGLYCAN D,D-TRANSPEPTIDASE MRDA"/>
    <property type="match status" value="1"/>
</dbReference>
<evidence type="ECO:0000256" key="7">
    <source>
        <dbReference type="ARBA" id="ARBA00022984"/>
    </source>
</evidence>
<evidence type="ECO:0000256" key="12">
    <source>
        <dbReference type="SAM" id="Phobius"/>
    </source>
</evidence>
<dbReference type="EMBL" id="CP114052">
    <property type="protein sequence ID" value="WAW14284.1"/>
    <property type="molecule type" value="Genomic_DNA"/>
</dbReference>
<evidence type="ECO:0000313" key="16">
    <source>
        <dbReference type="Proteomes" id="UP001164187"/>
    </source>
</evidence>
<dbReference type="RefSeq" id="WP_269310946.1">
    <property type="nucleotide sequence ID" value="NZ_CP114052.1"/>
</dbReference>
<dbReference type="Gene3D" id="3.90.1310.10">
    <property type="entry name" value="Penicillin-binding protein 2a (Domain 2)"/>
    <property type="match status" value="2"/>
</dbReference>
<comment type="similarity">
    <text evidence="3">Belongs to the transpeptidase family.</text>
</comment>
<keyword evidence="10" id="KW-0961">Cell wall biogenesis/degradation</keyword>
<dbReference type="InterPro" id="IPR005311">
    <property type="entry name" value="PBP_dimer"/>
</dbReference>
<dbReference type="InterPro" id="IPR001460">
    <property type="entry name" value="PCN-bd_Tpept"/>
</dbReference>
<protein>
    <submittedName>
        <fullName evidence="15">Penicillin-binding transpeptidase domain-containing protein</fullName>
    </submittedName>
</protein>
<name>A0ABY7JM95_9FIRM</name>
<dbReference type="Pfam" id="PF00905">
    <property type="entry name" value="Transpeptidase"/>
    <property type="match status" value="1"/>
</dbReference>
<evidence type="ECO:0000256" key="11">
    <source>
        <dbReference type="SAM" id="MobiDB-lite"/>
    </source>
</evidence>
<keyword evidence="9 12" id="KW-0472">Membrane</keyword>
<comment type="subcellular location">
    <subcellularLocation>
        <location evidence="2">Cell membrane</location>
    </subcellularLocation>
    <subcellularLocation>
        <location evidence="1">Membrane</location>
        <topology evidence="1">Single-pass membrane protein</topology>
    </subcellularLocation>
</comment>
<evidence type="ECO:0000256" key="4">
    <source>
        <dbReference type="ARBA" id="ARBA00022475"/>
    </source>
</evidence>
<dbReference type="PANTHER" id="PTHR30627">
    <property type="entry name" value="PEPTIDOGLYCAN D,D-TRANSPEPTIDASE"/>
    <property type="match status" value="1"/>
</dbReference>
<keyword evidence="8 12" id="KW-1133">Transmembrane helix</keyword>
<evidence type="ECO:0000259" key="13">
    <source>
        <dbReference type="Pfam" id="PF00905"/>
    </source>
</evidence>
<sequence>MKKRLKNINKIILIILAIVFGKIFYMTTFMHEHYSTLADQKTYKQIKVQAPRGEIRDRNGILLAGNQPEFTAQIIADSFNKKGVDKNTYQNKASYSLINILEKNKEKYVDEFPIVINGNSYVYTFDKKISDFKRENNIPQTYEAKKTFYLIVDELIKDGQLTMSDRDKDPTELQKKLNSLGYYPPIMVSEWIFTEQKNKNDWLEGYKLKSDVSAQEAFNLIRSKYYKIDSAMSDSEARKIMLIRDMIKSKVYTQYNPVTVAKGLKNETVVEIEENSMNLSGVSVAVQQKRVYPNAEEAAHILGYVGKIPSEGAEDYVKKGYFADDSIGLAGIEKSYESKLKGENGYKEVKVDSVGRVIEEMKSVSPTSGDTVYLTIDSKVQKTSDESLKKAIESAKSGSAFESKFGSIKVGMSAPNAKSGALIAVDVNNGDVLAMSSYPSYDPNKFADGISKDDYNEYIPKNQNDILAANPLINLATQGVFQPGSVFKMITGVAALESGLSTSYTINDPGFIKFGNKIFADYVWHHEKKNHGIVDIYKALQESCNIFFFVIGSDRNWMTGQDLHLGMGAKKILEYAKKFGLDSPTGLEDEIEARNGRVPSERQKIESTKIQLKNNLDKLMRTHFYQIDYESDNSKFEEKIMRIVSWADEDKAIGRVEAMNRLKKLGVKDQYIEKDADNIVYSYLKFAKWGVGDTFNLAIGQGENAYTPAQVVRYTSALANGGYLVDLNLVNKSVDNKGKVIEESKRKLKKIDLKDDSNLEKIKVGMVRVSTDGLAKTAFSNFPIKVASKTGTAEKSGKIPTENEFEYLKSHLDSYNVDKNQVMKIYEELKNKREGQLVKEKEESIKAKIKNPDTDSDIRKKLEKELKDGIKIKIDKSDKETSSLLRRAIKEVNTNISNDEIDRFKSDYGAFGWFVAYAPADNPKIAVACMIPQGETSSYAVLPVREVIAEYFGLKKDDIKVMTEEETKNESKSNSINKEKNKNYQNENNNDGETEGSIGIE</sequence>
<evidence type="ECO:0000256" key="9">
    <source>
        <dbReference type="ARBA" id="ARBA00023136"/>
    </source>
</evidence>
<feature type="compositionally biased region" description="Basic and acidic residues" evidence="11">
    <location>
        <begin position="963"/>
        <end position="982"/>
    </location>
</feature>
<organism evidence="15 16">
    <name type="scientific">Peptostreptococcus equinus</name>
    <dbReference type="NCBI Taxonomy" id="3003601"/>
    <lineage>
        <taxon>Bacteria</taxon>
        <taxon>Bacillati</taxon>
        <taxon>Bacillota</taxon>
        <taxon>Clostridia</taxon>
        <taxon>Peptostreptococcales</taxon>
        <taxon>Peptostreptococcaceae</taxon>
        <taxon>Peptostreptococcus</taxon>
    </lineage>
</organism>
<dbReference type="SUPFAM" id="SSF56519">
    <property type="entry name" value="Penicillin binding protein dimerisation domain"/>
    <property type="match status" value="1"/>
</dbReference>
<feature type="transmembrane region" description="Helical" evidence="12">
    <location>
        <begin position="12"/>
        <end position="31"/>
    </location>
</feature>
<proteinExistence type="inferred from homology"/>
<dbReference type="InterPro" id="IPR036138">
    <property type="entry name" value="PBP_dimer_sf"/>
</dbReference>
<dbReference type="InterPro" id="IPR050515">
    <property type="entry name" value="Beta-lactam/transpept"/>
</dbReference>
<keyword evidence="7" id="KW-0573">Peptidoglycan synthesis</keyword>
<evidence type="ECO:0000313" key="15">
    <source>
        <dbReference type="EMBL" id="WAW14284.1"/>
    </source>
</evidence>
<accession>A0ABY7JM95</accession>
<keyword evidence="5 12" id="KW-0812">Transmembrane</keyword>
<evidence type="ECO:0000256" key="6">
    <source>
        <dbReference type="ARBA" id="ARBA00022960"/>
    </source>
</evidence>